<proteinExistence type="predicted"/>
<dbReference type="Gene3D" id="1.10.357.10">
    <property type="entry name" value="Tetracycline Repressor, domain 2"/>
    <property type="match status" value="1"/>
</dbReference>
<name>A0A1H4IJY6_9PSEU</name>
<dbReference type="PRINTS" id="PR00455">
    <property type="entry name" value="HTHTETR"/>
</dbReference>
<dbReference type="InterPro" id="IPR001647">
    <property type="entry name" value="HTH_TetR"/>
</dbReference>
<dbReference type="InterPro" id="IPR050109">
    <property type="entry name" value="HTH-type_TetR-like_transc_reg"/>
</dbReference>
<evidence type="ECO:0000313" key="6">
    <source>
        <dbReference type="EMBL" id="SEB33628.1"/>
    </source>
</evidence>
<dbReference type="SUPFAM" id="SSF46689">
    <property type="entry name" value="Homeodomain-like"/>
    <property type="match status" value="1"/>
</dbReference>
<dbReference type="Gene3D" id="1.10.10.60">
    <property type="entry name" value="Homeodomain-like"/>
    <property type="match status" value="1"/>
</dbReference>
<dbReference type="PANTHER" id="PTHR30055">
    <property type="entry name" value="HTH-TYPE TRANSCRIPTIONAL REGULATOR RUTR"/>
    <property type="match status" value="1"/>
</dbReference>
<dbReference type="InterPro" id="IPR036271">
    <property type="entry name" value="Tet_transcr_reg_TetR-rel_C_sf"/>
</dbReference>
<accession>A0A1H4IJY6</accession>
<feature type="DNA-binding region" description="H-T-H motif" evidence="4">
    <location>
        <begin position="39"/>
        <end position="58"/>
    </location>
</feature>
<keyword evidence="3" id="KW-0804">Transcription</keyword>
<dbReference type="InterPro" id="IPR009057">
    <property type="entry name" value="Homeodomain-like_sf"/>
</dbReference>
<keyword evidence="2 4" id="KW-0238">DNA-binding</keyword>
<dbReference type="STRING" id="208445.SAMN04489727_0800"/>
<dbReference type="OrthoDB" id="5068503at2"/>
<dbReference type="AlphaFoldDB" id="A0A1H4IJY6"/>
<dbReference type="PROSITE" id="PS50977">
    <property type="entry name" value="HTH_TETR_2"/>
    <property type="match status" value="1"/>
</dbReference>
<dbReference type="GO" id="GO:0003700">
    <property type="term" value="F:DNA-binding transcription factor activity"/>
    <property type="evidence" value="ECO:0007669"/>
    <property type="project" value="TreeGrafter"/>
</dbReference>
<dbReference type="Pfam" id="PF00440">
    <property type="entry name" value="TetR_N"/>
    <property type="match status" value="1"/>
</dbReference>
<reference evidence="7" key="1">
    <citation type="submission" date="2016-10" db="EMBL/GenBank/DDBJ databases">
        <authorList>
            <person name="Varghese N."/>
            <person name="Submissions S."/>
        </authorList>
    </citation>
    <scope>NUCLEOTIDE SEQUENCE [LARGE SCALE GENOMIC DNA]</scope>
    <source>
        <strain evidence="7">DSM 44544</strain>
    </source>
</reference>
<dbReference type="Proteomes" id="UP000199622">
    <property type="component" value="Unassembled WGS sequence"/>
</dbReference>
<keyword evidence="7" id="KW-1185">Reference proteome</keyword>
<evidence type="ECO:0000313" key="7">
    <source>
        <dbReference type="Proteomes" id="UP000199622"/>
    </source>
</evidence>
<gene>
    <name evidence="6" type="ORF">SAMN04489727_0800</name>
</gene>
<evidence type="ECO:0000259" key="5">
    <source>
        <dbReference type="PROSITE" id="PS50977"/>
    </source>
</evidence>
<dbReference type="PANTHER" id="PTHR30055:SF234">
    <property type="entry name" value="HTH-TYPE TRANSCRIPTIONAL REGULATOR BETI"/>
    <property type="match status" value="1"/>
</dbReference>
<evidence type="ECO:0000256" key="4">
    <source>
        <dbReference type="PROSITE-ProRule" id="PRU00335"/>
    </source>
</evidence>
<protein>
    <submittedName>
        <fullName evidence="6">DNA-binding transcriptional regulator, AcrR family</fullName>
    </submittedName>
</protein>
<sequence length="209" mass="22509">MAAMSPRKAAAQRDGQSLHDLLVETARKMIATHGTSGMTVREIARMAGVADGVLYNHFSDKEELVARALLEHVRTTEAELGELPVAGEGTLVGNLRRHLEFGLALHKALVPVFSGLVGQPRVLERFAEISERSGHWRDQLVAYLEAERALGRLRVESEVDATAALLVGYCHASVMAMVFPHTAPLDPPPVNSIVSVALHGIAPALASEE</sequence>
<feature type="domain" description="HTH tetR-type" evidence="5">
    <location>
        <begin position="16"/>
        <end position="76"/>
    </location>
</feature>
<evidence type="ECO:0000256" key="1">
    <source>
        <dbReference type="ARBA" id="ARBA00023015"/>
    </source>
</evidence>
<dbReference type="EMBL" id="FNSO01000002">
    <property type="protein sequence ID" value="SEB33628.1"/>
    <property type="molecule type" value="Genomic_DNA"/>
</dbReference>
<evidence type="ECO:0000256" key="3">
    <source>
        <dbReference type="ARBA" id="ARBA00023163"/>
    </source>
</evidence>
<keyword evidence="1" id="KW-0805">Transcription regulation</keyword>
<dbReference type="RefSeq" id="WP_091304469.1">
    <property type="nucleotide sequence ID" value="NZ_FNSO01000002.1"/>
</dbReference>
<dbReference type="SUPFAM" id="SSF48498">
    <property type="entry name" value="Tetracyclin repressor-like, C-terminal domain"/>
    <property type="match status" value="1"/>
</dbReference>
<evidence type="ECO:0000256" key="2">
    <source>
        <dbReference type="ARBA" id="ARBA00023125"/>
    </source>
</evidence>
<organism evidence="6 7">
    <name type="scientific">Amycolatopsis tolypomycina</name>
    <dbReference type="NCBI Taxonomy" id="208445"/>
    <lineage>
        <taxon>Bacteria</taxon>
        <taxon>Bacillati</taxon>
        <taxon>Actinomycetota</taxon>
        <taxon>Actinomycetes</taxon>
        <taxon>Pseudonocardiales</taxon>
        <taxon>Pseudonocardiaceae</taxon>
        <taxon>Amycolatopsis</taxon>
    </lineage>
</organism>
<dbReference type="GO" id="GO:0000976">
    <property type="term" value="F:transcription cis-regulatory region binding"/>
    <property type="evidence" value="ECO:0007669"/>
    <property type="project" value="TreeGrafter"/>
</dbReference>